<dbReference type="PANTHER" id="PTHR35458:SF8">
    <property type="entry name" value="SLR0650 PROTEIN"/>
    <property type="match status" value="1"/>
</dbReference>
<evidence type="ECO:0000313" key="3">
    <source>
        <dbReference type="EMBL" id="OGC83511.1"/>
    </source>
</evidence>
<comment type="caution">
    <text evidence="3">The sequence shown here is derived from an EMBL/GenBank/DDBJ whole genome shotgun (WGS) entry which is preliminary data.</text>
</comment>
<feature type="region of interest" description="Disordered" evidence="1">
    <location>
        <begin position="180"/>
        <end position="219"/>
    </location>
</feature>
<gene>
    <name evidence="3" type="ORF">A3D68_01670</name>
</gene>
<dbReference type="PANTHER" id="PTHR35458">
    <property type="entry name" value="SLR0755 PROTEIN"/>
    <property type="match status" value="1"/>
</dbReference>
<dbReference type="STRING" id="1797240.A3D68_01670"/>
<dbReference type="AlphaFoldDB" id="A0A1F4XP67"/>
<evidence type="ECO:0000256" key="1">
    <source>
        <dbReference type="SAM" id="MobiDB-lite"/>
    </source>
</evidence>
<accession>A0A1F4XP67</accession>
<dbReference type="Pfam" id="PF01936">
    <property type="entry name" value="NYN"/>
    <property type="match status" value="1"/>
</dbReference>
<dbReference type="Gene3D" id="3.40.50.1010">
    <property type="entry name" value="5'-nuclease"/>
    <property type="match status" value="1"/>
</dbReference>
<evidence type="ECO:0000259" key="2">
    <source>
        <dbReference type="Pfam" id="PF01936"/>
    </source>
</evidence>
<reference evidence="3 4" key="1">
    <citation type="journal article" date="2016" name="Nat. Commun.">
        <title>Thousands of microbial genomes shed light on interconnected biogeochemical processes in an aquifer system.</title>
        <authorList>
            <person name="Anantharaman K."/>
            <person name="Brown C.T."/>
            <person name="Hug L.A."/>
            <person name="Sharon I."/>
            <person name="Castelle C.J."/>
            <person name="Probst A.J."/>
            <person name="Thomas B.C."/>
            <person name="Singh A."/>
            <person name="Wilkins M.J."/>
            <person name="Karaoz U."/>
            <person name="Brodie E.L."/>
            <person name="Williams K.H."/>
            <person name="Hubbard S.S."/>
            <person name="Banfield J.F."/>
        </authorList>
    </citation>
    <scope>NUCLEOTIDE SEQUENCE [LARGE SCALE GENOMIC DNA]</scope>
</reference>
<dbReference type="Proteomes" id="UP000177564">
    <property type="component" value="Unassembled WGS sequence"/>
</dbReference>
<proteinExistence type="predicted"/>
<dbReference type="InterPro" id="IPR047140">
    <property type="entry name" value="LabA"/>
</dbReference>
<dbReference type="GO" id="GO:0004540">
    <property type="term" value="F:RNA nuclease activity"/>
    <property type="evidence" value="ECO:0007669"/>
    <property type="project" value="InterPro"/>
</dbReference>
<dbReference type="CDD" id="cd10911">
    <property type="entry name" value="PIN_LabA"/>
    <property type="match status" value="1"/>
</dbReference>
<dbReference type="EMBL" id="MEWU01000018">
    <property type="protein sequence ID" value="OGC83511.1"/>
    <property type="molecule type" value="Genomic_DNA"/>
</dbReference>
<evidence type="ECO:0000313" key="4">
    <source>
        <dbReference type="Proteomes" id="UP000177564"/>
    </source>
</evidence>
<feature type="domain" description="NYN" evidence="2">
    <location>
        <begin position="10"/>
        <end position="158"/>
    </location>
</feature>
<protein>
    <recommendedName>
        <fullName evidence="2">NYN domain-containing protein</fullName>
    </recommendedName>
</protein>
<dbReference type="InterPro" id="IPR021139">
    <property type="entry name" value="NYN"/>
</dbReference>
<feature type="compositionally biased region" description="Acidic residues" evidence="1">
    <location>
        <begin position="199"/>
        <end position="208"/>
    </location>
</feature>
<organism evidence="3 4">
    <name type="scientific">Candidatus Adlerbacteria bacterium RIFCSPHIGHO2_02_FULL_52_17</name>
    <dbReference type="NCBI Taxonomy" id="1797240"/>
    <lineage>
        <taxon>Bacteria</taxon>
        <taxon>Candidatus Adleribacteriota</taxon>
    </lineage>
</organism>
<name>A0A1F4XP67_9BACT</name>
<sequence length="219" mass="23954">MAIIKHKSQRVGIFIDTQNLYHSAKNLYKAKVNFGQVVKDALAGRQLIRAVAYVIRTESEDEKGFFEALNKLGIETKIKDIRIFAGGAKKADWDIGMAIDAIAMANKLDTVILATGDGDFVPLVEYLRFTEGCQVECVAFGKSSSGQLREAVDDFTDLCDNPKNYLIGYRGGGRFMPSFSRSGADDRAQSADTSPDTTEAPEDFDGYGEDPAVKMSGEI</sequence>